<dbReference type="SUPFAM" id="SSF46689">
    <property type="entry name" value="Homeodomain-like"/>
    <property type="match status" value="1"/>
</dbReference>
<dbReference type="InterPro" id="IPR009057">
    <property type="entry name" value="Homeodomain-like_sf"/>
</dbReference>
<gene>
    <name evidence="4" type="ordered locus">Awo_c11850</name>
</gene>
<name>H6LDJ7_ACEWD</name>
<evidence type="ECO:0000259" key="3">
    <source>
        <dbReference type="PROSITE" id="PS50977"/>
    </source>
</evidence>
<sequence>MIPCELNKEQTSREKLLAAGVYLFARYGYKGTSTRMIAEFTNMNIATMHFHFKNKENFYKSVIAHVENQIKSRYSNFTQKIDDLKSEPVLAKDLIWQVICEFVDLQLDIAFDETESGIFLLLSREQLYDFDELPLTQLIFEKAENSLTFLLTHYYGTLPIEKAIVLSRLINGALVSYGDHATFLSTSPVSHAFSKSFIKDSTRDFILNAIANYSTEKQRYL</sequence>
<evidence type="ECO:0000256" key="2">
    <source>
        <dbReference type="PROSITE-ProRule" id="PRU00335"/>
    </source>
</evidence>
<dbReference type="AlphaFoldDB" id="H6LDJ7"/>
<dbReference type="RefSeq" id="WP_014355572.1">
    <property type="nucleotide sequence ID" value="NC_016894.1"/>
</dbReference>
<dbReference type="Pfam" id="PF00440">
    <property type="entry name" value="TetR_N"/>
    <property type="match status" value="1"/>
</dbReference>
<evidence type="ECO:0000313" key="5">
    <source>
        <dbReference type="Proteomes" id="UP000007177"/>
    </source>
</evidence>
<dbReference type="GO" id="GO:0003677">
    <property type="term" value="F:DNA binding"/>
    <property type="evidence" value="ECO:0007669"/>
    <property type="project" value="UniProtKB-UniRule"/>
</dbReference>
<dbReference type="PANTHER" id="PTHR43479">
    <property type="entry name" value="ACREF/ENVCD OPERON REPRESSOR-RELATED"/>
    <property type="match status" value="1"/>
</dbReference>
<reference evidence="5" key="1">
    <citation type="submission" date="2011-07" db="EMBL/GenBank/DDBJ databases">
        <title>Complete genome sequence of Acetobacterium woodii.</title>
        <authorList>
            <person name="Poehlein A."/>
            <person name="Schmidt S."/>
            <person name="Kaster A.-K."/>
            <person name="Goenrich M."/>
            <person name="Vollmers J."/>
            <person name="Thuermer A."/>
            <person name="Gottschalk G."/>
            <person name="Thauer R.K."/>
            <person name="Daniel R."/>
            <person name="Mueller V."/>
        </authorList>
    </citation>
    <scope>NUCLEOTIDE SEQUENCE [LARGE SCALE GENOMIC DNA]</scope>
    <source>
        <strain evidence="5">ATCC 29683 / DSM 1030 / JCM 2381 / KCTC 1655 / WB1</strain>
    </source>
</reference>
<accession>H6LDJ7</accession>
<proteinExistence type="predicted"/>
<reference evidence="4 5" key="2">
    <citation type="journal article" date="2012" name="PLoS ONE">
        <title>An ancient pathway combining carbon dioxide fixation with the generation and utilization of a sodium ion gradient for ATP synthesis.</title>
        <authorList>
            <person name="Poehlein A."/>
            <person name="Schmidt S."/>
            <person name="Kaster A.K."/>
            <person name="Goenrich M."/>
            <person name="Vollmers J."/>
            <person name="Thurmer A."/>
            <person name="Bertsch J."/>
            <person name="Schuchmann K."/>
            <person name="Voigt B."/>
            <person name="Hecker M."/>
            <person name="Daniel R."/>
            <person name="Thauer R.K."/>
            <person name="Gottschalk G."/>
            <person name="Muller V."/>
        </authorList>
    </citation>
    <scope>NUCLEOTIDE SEQUENCE [LARGE SCALE GENOMIC DNA]</scope>
    <source>
        <strain evidence="5">ATCC 29683 / DSM 1030 / JCM 2381 / KCTC 1655 / WB1</strain>
    </source>
</reference>
<dbReference type="STRING" id="931626.Awo_c11850"/>
<feature type="DNA-binding region" description="H-T-H motif" evidence="2">
    <location>
        <begin position="33"/>
        <end position="52"/>
    </location>
</feature>
<dbReference type="HOGENOM" id="CLU_1248358_0_0_9"/>
<dbReference type="PANTHER" id="PTHR43479:SF11">
    <property type="entry name" value="ACREF_ENVCD OPERON REPRESSOR-RELATED"/>
    <property type="match status" value="1"/>
</dbReference>
<keyword evidence="1 2" id="KW-0238">DNA-binding</keyword>
<feature type="domain" description="HTH tetR-type" evidence="3">
    <location>
        <begin position="10"/>
        <end position="70"/>
    </location>
</feature>
<dbReference type="PROSITE" id="PS50977">
    <property type="entry name" value="HTH_TETR_2"/>
    <property type="match status" value="1"/>
</dbReference>
<dbReference type="KEGG" id="awo:Awo_c11850"/>
<protein>
    <submittedName>
        <fullName evidence="4">Transcriptional regulator TetR family</fullName>
    </submittedName>
</protein>
<evidence type="ECO:0000313" key="4">
    <source>
        <dbReference type="EMBL" id="AFA47969.1"/>
    </source>
</evidence>
<organism evidence="4 5">
    <name type="scientific">Acetobacterium woodii (strain ATCC 29683 / DSM 1030 / JCM 2381 / KCTC 1655 / WB1)</name>
    <dbReference type="NCBI Taxonomy" id="931626"/>
    <lineage>
        <taxon>Bacteria</taxon>
        <taxon>Bacillati</taxon>
        <taxon>Bacillota</taxon>
        <taxon>Clostridia</taxon>
        <taxon>Eubacteriales</taxon>
        <taxon>Eubacteriaceae</taxon>
        <taxon>Acetobacterium</taxon>
    </lineage>
</organism>
<dbReference type="EMBL" id="CP002987">
    <property type="protein sequence ID" value="AFA47969.1"/>
    <property type="molecule type" value="Genomic_DNA"/>
</dbReference>
<keyword evidence="5" id="KW-1185">Reference proteome</keyword>
<evidence type="ECO:0000256" key="1">
    <source>
        <dbReference type="ARBA" id="ARBA00023125"/>
    </source>
</evidence>
<dbReference type="eggNOG" id="COG1309">
    <property type="taxonomic scope" value="Bacteria"/>
</dbReference>
<dbReference type="Gene3D" id="1.10.357.10">
    <property type="entry name" value="Tetracycline Repressor, domain 2"/>
    <property type="match status" value="1"/>
</dbReference>
<dbReference type="InterPro" id="IPR001647">
    <property type="entry name" value="HTH_TetR"/>
</dbReference>
<dbReference type="InterPro" id="IPR050624">
    <property type="entry name" value="HTH-type_Tx_Regulator"/>
</dbReference>
<dbReference type="Proteomes" id="UP000007177">
    <property type="component" value="Chromosome"/>
</dbReference>